<name>A0ABW1P8R9_9PSEU</name>
<protein>
    <submittedName>
        <fullName evidence="3">Helix-turn-helix domain-containing protein</fullName>
    </submittedName>
</protein>
<feature type="domain" description="HTH cro/C1-type" evidence="2">
    <location>
        <begin position="17"/>
        <end position="64"/>
    </location>
</feature>
<evidence type="ECO:0000313" key="4">
    <source>
        <dbReference type="Proteomes" id="UP001596220"/>
    </source>
</evidence>
<keyword evidence="1" id="KW-0238">DNA-binding</keyword>
<dbReference type="Gene3D" id="1.25.40.10">
    <property type="entry name" value="Tetratricopeptide repeat domain"/>
    <property type="match status" value="1"/>
</dbReference>
<organism evidence="3 4">
    <name type="scientific">Saccharothrix lopnurensis</name>
    <dbReference type="NCBI Taxonomy" id="1670621"/>
    <lineage>
        <taxon>Bacteria</taxon>
        <taxon>Bacillati</taxon>
        <taxon>Actinomycetota</taxon>
        <taxon>Actinomycetes</taxon>
        <taxon>Pseudonocardiales</taxon>
        <taxon>Pseudonocardiaceae</taxon>
        <taxon>Saccharothrix</taxon>
    </lineage>
</organism>
<dbReference type="Proteomes" id="UP001596220">
    <property type="component" value="Unassembled WGS sequence"/>
</dbReference>
<dbReference type="PANTHER" id="PTHR46797">
    <property type="entry name" value="HTH-TYPE TRANSCRIPTIONAL REGULATOR"/>
    <property type="match status" value="1"/>
</dbReference>
<sequence>MNPETTIGDRIRRFRGRQMTQQDLAARAGVSVDVIRKLEQNRRGTSIGTLHKIARALDLDTSSLLAKGASVPSEEPNTGVVAIRHALTSVDDLLGHVEGDALSLDEAKRTVDYAWGAYWAGRYELLASLLPSALTQVRATVHAASPAESSKANDLLARLYWVTGCTLVHMGQPDPAYLAIRMALTASQGADDPLLHATLRGSVAWQLLVQGRYDESIRVSTATAVGIEPSGDVAPEHLSAFGSLLITAATAAGRAQRVDDARDFMRSAGEAADRIGYDRDDYETAFGPSQVVMQTVDVHVVTENYADALNAAKKMPRDGRLPLASSARHLADRACALARLGQDQKALDTLLTMERMAPDWIRYQTLPRLVVGELVENQRRRVKASSLFGLARRLGVDSTT</sequence>
<dbReference type="InterPro" id="IPR010982">
    <property type="entry name" value="Lambda_DNA-bd_dom_sf"/>
</dbReference>
<dbReference type="Pfam" id="PF01381">
    <property type="entry name" value="HTH_3"/>
    <property type="match status" value="1"/>
</dbReference>
<dbReference type="InterPro" id="IPR011990">
    <property type="entry name" value="TPR-like_helical_dom_sf"/>
</dbReference>
<dbReference type="SUPFAM" id="SSF47413">
    <property type="entry name" value="lambda repressor-like DNA-binding domains"/>
    <property type="match status" value="1"/>
</dbReference>
<dbReference type="SMART" id="SM00530">
    <property type="entry name" value="HTH_XRE"/>
    <property type="match status" value="1"/>
</dbReference>
<keyword evidence="4" id="KW-1185">Reference proteome</keyword>
<comment type="caution">
    <text evidence="3">The sequence shown here is derived from an EMBL/GenBank/DDBJ whole genome shotgun (WGS) entry which is preliminary data.</text>
</comment>
<dbReference type="CDD" id="cd00093">
    <property type="entry name" value="HTH_XRE"/>
    <property type="match status" value="1"/>
</dbReference>
<dbReference type="InterPro" id="IPR050807">
    <property type="entry name" value="TransReg_Diox_bact_type"/>
</dbReference>
<evidence type="ECO:0000259" key="2">
    <source>
        <dbReference type="PROSITE" id="PS50943"/>
    </source>
</evidence>
<accession>A0ABW1P8R9</accession>
<dbReference type="RefSeq" id="WP_380637367.1">
    <property type="nucleotide sequence ID" value="NZ_JBHSQO010000016.1"/>
</dbReference>
<evidence type="ECO:0000256" key="1">
    <source>
        <dbReference type="ARBA" id="ARBA00023125"/>
    </source>
</evidence>
<evidence type="ECO:0000313" key="3">
    <source>
        <dbReference type="EMBL" id="MFC6091167.1"/>
    </source>
</evidence>
<dbReference type="Gene3D" id="1.10.260.40">
    <property type="entry name" value="lambda repressor-like DNA-binding domains"/>
    <property type="match status" value="1"/>
</dbReference>
<dbReference type="PROSITE" id="PS50943">
    <property type="entry name" value="HTH_CROC1"/>
    <property type="match status" value="1"/>
</dbReference>
<gene>
    <name evidence="3" type="ORF">ACFP3R_17970</name>
</gene>
<proteinExistence type="predicted"/>
<dbReference type="PANTHER" id="PTHR46797:SF1">
    <property type="entry name" value="METHYLPHOSPHONATE SYNTHASE"/>
    <property type="match status" value="1"/>
</dbReference>
<dbReference type="InterPro" id="IPR001387">
    <property type="entry name" value="Cro/C1-type_HTH"/>
</dbReference>
<reference evidence="4" key="1">
    <citation type="journal article" date="2019" name="Int. J. Syst. Evol. Microbiol.">
        <title>The Global Catalogue of Microorganisms (GCM) 10K type strain sequencing project: providing services to taxonomists for standard genome sequencing and annotation.</title>
        <authorList>
            <consortium name="The Broad Institute Genomics Platform"/>
            <consortium name="The Broad Institute Genome Sequencing Center for Infectious Disease"/>
            <person name="Wu L."/>
            <person name="Ma J."/>
        </authorList>
    </citation>
    <scope>NUCLEOTIDE SEQUENCE [LARGE SCALE GENOMIC DNA]</scope>
    <source>
        <strain evidence="4">CGMCC 4.7246</strain>
    </source>
</reference>
<dbReference type="SUPFAM" id="SSF48452">
    <property type="entry name" value="TPR-like"/>
    <property type="match status" value="1"/>
</dbReference>
<dbReference type="EMBL" id="JBHSQO010000016">
    <property type="protein sequence ID" value="MFC6091167.1"/>
    <property type="molecule type" value="Genomic_DNA"/>
</dbReference>